<dbReference type="Pfam" id="PF02470">
    <property type="entry name" value="MlaD"/>
    <property type="match status" value="1"/>
</dbReference>
<accession>A0A7Z0IU95</accession>
<dbReference type="InterPro" id="IPR005693">
    <property type="entry name" value="Mce"/>
</dbReference>
<feature type="region of interest" description="Disordered" evidence="1">
    <location>
        <begin position="326"/>
        <end position="355"/>
    </location>
</feature>
<dbReference type="PANTHER" id="PTHR33371">
    <property type="entry name" value="INTERMEMBRANE PHOSPHOLIPID TRANSPORT SYSTEM BINDING PROTEIN MLAD-RELATED"/>
    <property type="match status" value="1"/>
</dbReference>
<evidence type="ECO:0000313" key="4">
    <source>
        <dbReference type="EMBL" id="NYI79702.1"/>
    </source>
</evidence>
<dbReference type="RefSeq" id="WP_179659978.1">
    <property type="nucleotide sequence ID" value="NZ_JACBZR010000001.1"/>
</dbReference>
<reference evidence="4 5" key="1">
    <citation type="submission" date="2020-07" db="EMBL/GenBank/DDBJ databases">
        <title>Sequencing the genomes of 1000 actinobacteria strains.</title>
        <authorList>
            <person name="Klenk H.-P."/>
        </authorList>
    </citation>
    <scope>NUCLEOTIDE SEQUENCE [LARGE SCALE GENOMIC DNA]</scope>
    <source>
        <strain evidence="4 5">DSM 26487</strain>
    </source>
</reference>
<organism evidence="4 5">
    <name type="scientific">Nocardioides panzhihuensis</name>
    <dbReference type="NCBI Taxonomy" id="860243"/>
    <lineage>
        <taxon>Bacteria</taxon>
        <taxon>Bacillati</taxon>
        <taxon>Actinomycetota</taxon>
        <taxon>Actinomycetes</taxon>
        <taxon>Propionibacteriales</taxon>
        <taxon>Nocardioidaceae</taxon>
        <taxon>Nocardioides</taxon>
    </lineage>
</organism>
<dbReference type="GO" id="GO:0005576">
    <property type="term" value="C:extracellular region"/>
    <property type="evidence" value="ECO:0007669"/>
    <property type="project" value="TreeGrafter"/>
</dbReference>
<evidence type="ECO:0000259" key="2">
    <source>
        <dbReference type="Pfam" id="PF02470"/>
    </source>
</evidence>
<dbReference type="InterPro" id="IPR003399">
    <property type="entry name" value="Mce/MlaD"/>
</dbReference>
<dbReference type="InterPro" id="IPR052336">
    <property type="entry name" value="MlaD_Phospholipid_Transporter"/>
</dbReference>
<dbReference type="NCBIfam" id="TIGR00996">
    <property type="entry name" value="Mtu_fam_mce"/>
    <property type="match status" value="1"/>
</dbReference>
<dbReference type="AlphaFoldDB" id="A0A7Z0IU95"/>
<evidence type="ECO:0000256" key="1">
    <source>
        <dbReference type="SAM" id="MobiDB-lite"/>
    </source>
</evidence>
<gene>
    <name evidence="4" type="ORF">BJ988_004350</name>
</gene>
<evidence type="ECO:0000259" key="3">
    <source>
        <dbReference type="Pfam" id="PF11887"/>
    </source>
</evidence>
<dbReference type="InterPro" id="IPR024516">
    <property type="entry name" value="Mce_C"/>
</dbReference>
<name>A0A7Z0IU95_9ACTN</name>
<dbReference type="PANTHER" id="PTHR33371:SF19">
    <property type="entry name" value="MCE-FAMILY PROTEIN MCE4A"/>
    <property type="match status" value="1"/>
</dbReference>
<dbReference type="Proteomes" id="UP000564496">
    <property type="component" value="Unassembled WGS sequence"/>
</dbReference>
<sequence length="429" mass="45982">MSLSRVRDAFLGLCYLAVVAAVGLGAWLAYDQTFVDRSEVTLTTGTLGNALQEGSDVKLRGVPVGTVRTVSAREGGAELTLALEPAALSDLTTDTTARLLPKTLFGERYVALQPTAGGPELEAGDVIEQDRSDEAVELEQVLDELLPVLKAIQPHKLNATLSELATMLRDNGDDIGEAFSAWADYLQRLNPLVPQLTDDLASLGRVAGHFEEAAPDLLDALDTMTITASTLVDQQRQLAETFRSVTTTASDTDRWLERNRETIVVLSDTSRDALRAVSPYASSFPCLFSALRDYAPAMAKNLGKGTDEHGVHALVSVSDIRQPYRPGYVPKLRTGGPRCPYVTGRTGTQPAVTGTADTADTVEQIEAPPTDRVRTFGATTGLGEQNSKGENQLIAEVMAPAEGMAPDEYPTWSSLLLGPALRGTEVIVR</sequence>
<proteinExistence type="predicted"/>
<evidence type="ECO:0000313" key="5">
    <source>
        <dbReference type="Proteomes" id="UP000564496"/>
    </source>
</evidence>
<feature type="domain" description="Mammalian cell entry C-terminal" evidence="3">
    <location>
        <begin position="120"/>
        <end position="327"/>
    </location>
</feature>
<keyword evidence="5" id="KW-1185">Reference proteome</keyword>
<comment type="caution">
    <text evidence="4">The sequence shown here is derived from an EMBL/GenBank/DDBJ whole genome shotgun (WGS) entry which is preliminary data.</text>
</comment>
<dbReference type="GO" id="GO:0051701">
    <property type="term" value="P:biological process involved in interaction with host"/>
    <property type="evidence" value="ECO:0007669"/>
    <property type="project" value="TreeGrafter"/>
</dbReference>
<dbReference type="EMBL" id="JACBZR010000001">
    <property type="protein sequence ID" value="NYI79702.1"/>
    <property type="molecule type" value="Genomic_DNA"/>
</dbReference>
<protein>
    <submittedName>
        <fullName evidence="4">Phospholipid/cholesterol/gamma-HCH transport system substrate-binding protein</fullName>
    </submittedName>
</protein>
<feature type="domain" description="Mce/MlaD" evidence="2">
    <location>
        <begin position="39"/>
        <end position="114"/>
    </location>
</feature>
<dbReference type="Pfam" id="PF11887">
    <property type="entry name" value="Mce4_CUP1"/>
    <property type="match status" value="1"/>
</dbReference>